<organism evidence="1 2">
    <name type="scientific">Pseudomonas atacamensis</name>
    <dbReference type="NCBI Taxonomy" id="2565368"/>
    <lineage>
        <taxon>Bacteria</taxon>
        <taxon>Pseudomonadati</taxon>
        <taxon>Pseudomonadota</taxon>
        <taxon>Gammaproteobacteria</taxon>
        <taxon>Pseudomonadales</taxon>
        <taxon>Pseudomonadaceae</taxon>
        <taxon>Pseudomonas</taxon>
    </lineage>
</organism>
<dbReference type="EMBL" id="SSBS01000003">
    <property type="protein sequence ID" value="THF32144.1"/>
    <property type="molecule type" value="Genomic_DNA"/>
</dbReference>
<comment type="caution">
    <text evidence="1">The sequence shown here is derived from an EMBL/GenBank/DDBJ whole genome shotgun (WGS) entry which is preliminary data.</text>
</comment>
<dbReference type="Proteomes" id="UP000310574">
    <property type="component" value="Unassembled WGS sequence"/>
</dbReference>
<evidence type="ECO:0000313" key="1">
    <source>
        <dbReference type="EMBL" id="THF32144.1"/>
    </source>
</evidence>
<name>A0AAQ2I127_9PSED</name>
<evidence type="ECO:0000313" key="2">
    <source>
        <dbReference type="Proteomes" id="UP000310574"/>
    </source>
</evidence>
<sequence length="334" mass="37502">MNNHNAPHTRYMHNLCGHFEASFTRPGDPGEARYPYHSQTVHNRMARSLEYLNFDSNSGTQPLPTTTSDHRSIGITLKSEIASGTYVFPRDASVVQVTYGEFQNSDTNFNFVVHKATKAELELSITEDGRRYSGELRFEVLINGEILEITSRFDVLVTFNSSPTVSSSMQSKRTPASTRLQNLTGEFNATFPVSAEPGETSFARAPFHSSGLNYTDAFFLEDINFNTQSGTVYPDTYITSDARSFSVHLKKEITSGTYHFPSVGSPFTLLQYSEMRYVGDGYINWSLDILEATLELEVTDERRYHAKTLLVKANTPNGLILNINADFDIYLAKD</sequence>
<reference evidence="1 2" key="1">
    <citation type="submission" date="2019-04" db="EMBL/GenBank/DDBJ databases">
        <title>Draft genome sequence of Pseudomonas sp. M7D1 isolated from rhizosphere of plant the flowery desert.</title>
        <authorList>
            <person name="Poblete-Morales M."/>
            <person name="Plaza N."/>
            <person name="Corsini G."/>
            <person name="Silva E."/>
        </authorList>
    </citation>
    <scope>NUCLEOTIDE SEQUENCE [LARGE SCALE GENOMIC DNA]</scope>
    <source>
        <strain evidence="1 2">M7D1</strain>
    </source>
</reference>
<protein>
    <submittedName>
        <fullName evidence="1">Uncharacterized protein</fullName>
    </submittedName>
</protein>
<proteinExistence type="predicted"/>
<accession>A0AAQ2I127</accession>
<dbReference type="AlphaFoldDB" id="A0AAQ2I127"/>
<dbReference type="RefSeq" id="WP_136492765.1">
    <property type="nucleotide sequence ID" value="NZ_SSBS01000003.1"/>
</dbReference>
<gene>
    <name evidence="1" type="ORF">E5170_10780</name>
</gene>